<comment type="caution">
    <text evidence="1">The sequence shown here is derived from an EMBL/GenBank/DDBJ whole genome shotgun (WGS) entry which is preliminary data.</text>
</comment>
<dbReference type="AlphaFoldDB" id="A0A7V8KQM5"/>
<accession>A0A7V8KQM5</accession>
<proteinExistence type="predicted"/>
<protein>
    <submittedName>
        <fullName evidence="1">Uncharacterized protein</fullName>
    </submittedName>
</protein>
<sequence>MAVLAFALYALAVEGHAGADDARAALAGLRARYGDDCDVRSVWDECLQWSFGPDPTDGWWRMERMRLYCLVAGYYLGLLEGEERDRYLERTPFRRCGSDGVLLSRAFQQLEFAMPVAPRHPGCSGL</sequence>
<gene>
    <name evidence="1" type="ORF">BPULL_0346</name>
</gene>
<dbReference type="Proteomes" id="UP000029109">
    <property type="component" value="Unassembled WGS sequence"/>
</dbReference>
<name>A0A7V8KQM5_9BIFI</name>
<evidence type="ECO:0000313" key="2">
    <source>
        <dbReference type="Proteomes" id="UP000029109"/>
    </source>
</evidence>
<organism evidence="1 2">
    <name type="scientific">Bifidobacterium pullorum</name>
    <dbReference type="NCBI Taxonomy" id="78448"/>
    <lineage>
        <taxon>Bacteria</taxon>
        <taxon>Bacillati</taxon>
        <taxon>Actinomycetota</taxon>
        <taxon>Actinomycetes</taxon>
        <taxon>Bifidobacteriales</taxon>
        <taxon>Bifidobacteriaceae</taxon>
        <taxon>Bifidobacterium</taxon>
    </lineage>
</organism>
<reference evidence="1 2" key="1">
    <citation type="submission" date="2014-03" db="EMBL/GenBank/DDBJ databases">
        <title>Genomics of Bifidobacteria.</title>
        <authorList>
            <person name="Ventura M."/>
            <person name="Milani C."/>
            <person name="Lugli G.A."/>
        </authorList>
    </citation>
    <scope>NUCLEOTIDE SEQUENCE [LARGE SCALE GENOMIC DNA]</scope>
    <source>
        <strain evidence="1 2">LMG 21816</strain>
    </source>
</reference>
<dbReference type="EMBL" id="JGZJ01000010">
    <property type="protein sequence ID" value="KFI80820.1"/>
    <property type="molecule type" value="Genomic_DNA"/>
</dbReference>
<evidence type="ECO:0000313" key="1">
    <source>
        <dbReference type="EMBL" id="KFI80820.1"/>
    </source>
</evidence>